<organism evidence="2 3">
    <name type="scientific">Candidatus Magasanikbacteria bacterium RIFCSPHIGHO2_01_FULL_50_8</name>
    <dbReference type="NCBI Taxonomy" id="1798674"/>
    <lineage>
        <taxon>Bacteria</taxon>
        <taxon>Candidatus Magasanikiibacteriota</taxon>
    </lineage>
</organism>
<evidence type="ECO:0000313" key="2">
    <source>
        <dbReference type="EMBL" id="OGH60753.1"/>
    </source>
</evidence>
<feature type="transmembrane region" description="Helical" evidence="1">
    <location>
        <begin position="27"/>
        <end position="50"/>
    </location>
</feature>
<name>A0A1F6LN76_9BACT</name>
<dbReference type="EMBL" id="MFPV01000055">
    <property type="protein sequence ID" value="OGH60753.1"/>
    <property type="molecule type" value="Genomic_DNA"/>
</dbReference>
<evidence type="ECO:0000256" key="1">
    <source>
        <dbReference type="SAM" id="Phobius"/>
    </source>
</evidence>
<keyword evidence="1" id="KW-0812">Transmembrane</keyword>
<reference evidence="2 3" key="1">
    <citation type="journal article" date="2016" name="Nat. Commun.">
        <title>Thousands of microbial genomes shed light on interconnected biogeochemical processes in an aquifer system.</title>
        <authorList>
            <person name="Anantharaman K."/>
            <person name="Brown C.T."/>
            <person name="Hug L.A."/>
            <person name="Sharon I."/>
            <person name="Castelle C.J."/>
            <person name="Probst A.J."/>
            <person name="Thomas B.C."/>
            <person name="Singh A."/>
            <person name="Wilkins M.J."/>
            <person name="Karaoz U."/>
            <person name="Brodie E.L."/>
            <person name="Williams K.H."/>
            <person name="Hubbard S.S."/>
            <person name="Banfield J.F."/>
        </authorList>
    </citation>
    <scope>NUCLEOTIDE SEQUENCE [LARGE SCALE GENOMIC DNA]</scope>
</reference>
<proteinExistence type="predicted"/>
<keyword evidence="1" id="KW-0472">Membrane</keyword>
<gene>
    <name evidence="2" type="ORF">A2848_00230</name>
</gene>
<dbReference type="Proteomes" id="UP000176329">
    <property type="component" value="Unassembled WGS sequence"/>
</dbReference>
<evidence type="ECO:0000313" key="3">
    <source>
        <dbReference type="Proteomes" id="UP000176329"/>
    </source>
</evidence>
<dbReference type="AlphaFoldDB" id="A0A1F6LN76"/>
<accession>A0A1F6LN76</accession>
<keyword evidence="1" id="KW-1133">Transmembrane helix</keyword>
<comment type="caution">
    <text evidence="2">The sequence shown here is derived from an EMBL/GenBank/DDBJ whole genome shotgun (WGS) entry which is preliminary data.</text>
</comment>
<protein>
    <submittedName>
        <fullName evidence="2">Uncharacterized protein</fullName>
    </submittedName>
</protein>
<sequence length="230" mass="25026">MRQNASQQTVQIQEPTLKEFKKRSSGWLTGSCVTGSGCVVLFIAGVYITFRIVAGSGPNVLTNFPQDFPRDIPQTNPDKIIKIVEIGATNKSRALWIATALPRLLASPVLSEINPDAAITEERDSLGRVTFHRELTRANYLSYLGMDGGGDGTKTVVATWNGIKAYPSILADSVEKQMLKANYETRTVENAGANAAAFSFSKGTTSGIFRAIDKQPDESGIEFVEMIVNY</sequence>